<keyword evidence="3" id="KW-1185">Reference proteome</keyword>
<feature type="transmembrane region" description="Helical" evidence="1">
    <location>
        <begin position="150"/>
        <end position="176"/>
    </location>
</feature>
<gene>
    <name evidence="2" type="ORF">LOT_0847</name>
</gene>
<keyword evidence="1" id="KW-1133">Transmembrane helix</keyword>
<dbReference type="AlphaFoldDB" id="S4NC21"/>
<dbReference type="STRING" id="1423780.FD05_GL000394"/>
<keyword evidence="1" id="KW-0472">Membrane</keyword>
<proteinExistence type="predicted"/>
<feature type="transmembrane region" description="Helical" evidence="1">
    <location>
        <begin position="318"/>
        <end position="334"/>
    </location>
</feature>
<reference evidence="3" key="1">
    <citation type="journal article" date="2013" name="Genome Announc.">
        <title>Draft Genome Sequence of D-Branched-Chain Amino Acid Producer Lactobacillus otakiensis JCM 15040T, Isolated from a Traditional Japanese Pickle.</title>
        <authorList>
            <person name="Doi K."/>
            <person name="Mori K."/>
            <person name="Mutaguchi Y."/>
            <person name="Tashiro K."/>
            <person name="Fujino Y."/>
            <person name="Ohmori T."/>
            <person name="Kuhara S."/>
            <person name="Ohshima T."/>
        </authorList>
    </citation>
    <scope>NUCLEOTIDE SEQUENCE [LARGE SCALE GENOMIC DNA]</scope>
    <source>
        <strain evidence="3">JCM 15040</strain>
    </source>
</reference>
<dbReference type="eggNOG" id="COG4485">
    <property type="taxonomic scope" value="Bacteria"/>
</dbReference>
<evidence type="ECO:0000256" key="1">
    <source>
        <dbReference type="SAM" id="Phobius"/>
    </source>
</evidence>
<dbReference type="PANTHER" id="PTHR38454:SF1">
    <property type="entry name" value="INTEGRAL MEMBRANE PROTEIN"/>
    <property type="match status" value="1"/>
</dbReference>
<dbReference type="Pfam" id="PF09586">
    <property type="entry name" value="YfhO"/>
    <property type="match status" value="1"/>
</dbReference>
<feature type="transmembrane region" description="Helical" evidence="1">
    <location>
        <begin position="44"/>
        <end position="63"/>
    </location>
</feature>
<feature type="transmembrane region" description="Helical" evidence="1">
    <location>
        <begin position="346"/>
        <end position="363"/>
    </location>
</feature>
<dbReference type="EMBL" id="BASH01000002">
    <property type="protein sequence ID" value="GAD16309.1"/>
    <property type="molecule type" value="Genomic_DNA"/>
</dbReference>
<feature type="transmembrane region" description="Helical" evidence="1">
    <location>
        <begin position="196"/>
        <end position="223"/>
    </location>
</feature>
<feature type="transmembrane region" description="Helical" evidence="1">
    <location>
        <begin position="119"/>
        <end position="138"/>
    </location>
</feature>
<feature type="transmembrane region" description="Helical" evidence="1">
    <location>
        <begin position="262"/>
        <end position="280"/>
    </location>
</feature>
<name>S4NC21_9LACO</name>
<keyword evidence="2" id="KW-0808">Transferase</keyword>
<protein>
    <submittedName>
        <fullName evidence="2">Glycosyltransferase</fullName>
    </submittedName>
</protein>
<dbReference type="GO" id="GO:0016740">
    <property type="term" value="F:transferase activity"/>
    <property type="evidence" value="ECO:0007669"/>
    <property type="project" value="UniProtKB-KW"/>
</dbReference>
<comment type="caution">
    <text evidence="2">The sequence shown here is derived from an EMBL/GenBank/DDBJ whole genome shotgun (WGS) entry which is preliminary data.</text>
</comment>
<keyword evidence="1" id="KW-0812">Transmembrane</keyword>
<accession>S4NC21</accession>
<feature type="transmembrane region" description="Helical" evidence="1">
    <location>
        <begin position="965"/>
        <end position="987"/>
    </location>
</feature>
<sequence>MIWNVDGIAQHFPIMAEFQRMLQGSAHQAMTGWSWNLGAGADQLTTFAFYIIGDPFSWLIALFPASKLELGFQVLILLRLYCVGLSFLAWANERDFSTHAKLIGTLIYTFSGYNFYVSMHHPFFLIPMILFPLLAMGVEKVLHKQNWLPLAVAVALALISNFYFAYMLAIGTFVYLLTRYLNIRHSHPEQLKNVRIIYGLVQGVMTGLLTAGIILIPTLLAVFQSTRIAYHAKFANGLILYPLKYYLAMPNQFITSTTTKDYWLVLNFCGLTFLGAVYVLRHFKRYRSLATIISLTVVALMLPQFSAVANAMSTPSNRWLFLIVLPMSLATMILVDQLKNLTRNDLRWLIGASAGLIILVWITKGFTLKLPQNDLVAYGLLLSFLLLFACQSSLKISPKHVGYILTGLVLVNVVSAGQGWFSPNNSKNINSNLAAGSAEQWLHKYYDGAQKGLSKAGDFYRTTTIHNYYSHRTAGNNIPMVLGTHDLGAYYSIQNGSVFQFSRSLDNSQAVVNSVLGEADGRTTLLNLLGVQYMFAKTDIVKKPQAIPYGYHYVRRKNGKIVDFPEQPVSGLSNHSGTILLKSNLALPLVYTQKYVISDANYNNMSPIEREQAMLSGAVVSKPVDGVSLTEPASKVQNVSYTTRLFDQHVVNNPVKAVLDRLRISPNARYRDTAKKYKTTLPANKVRIWEKATGINPNGKPLQSVLAKNHQIVERNEAQNANGLHLMDNDAQGRHLSYQLNINNPQKYRNSELYLVIDGVSHTTHSTMDRLNSLTADSIIDGTPVSKLQKIDRLRTAVQHPDLGAFTLSVQTPNNFTYVRQLPENNLSDYEDRQHIVLNLGYSNQLRKSMTVHFNGVKQLKFKSVKLMAVPFNKQYDNQIHRIQKTGLTSQKVTNNSVSGYTDATQRTRILTTSIPYSTGWRLKIDGQPGDTFKVNRGFIGARIPVGRHFISLKYQTPGLALGKIVTIVGIVWWLVFLIGSVGRLIYRRIKQ</sequence>
<dbReference type="InterPro" id="IPR018580">
    <property type="entry name" value="Uncharacterised_YfhO"/>
</dbReference>
<feature type="transmembrane region" description="Helical" evidence="1">
    <location>
        <begin position="70"/>
        <end position="91"/>
    </location>
</feature>
<feature type="transmembrane region" description="Helical" evidence="1">
    <location>
        <begin position="401"/>
        <end position="421"/>
    </location>
</feature>
<organism evidence="2 3">
    <name type="scientific">Lentilactobacillus otakiensis DSM 19908 = JCM 15040</name>
    <dbReference type="NCBI Taxonomy" id="1423780"/>
    <lineage>
        <taxon>Bacteria</taxon>
        <taxon>Bacillati</taxon>
        <taxon>Bacillota</taxon>
        <taxon>Bacilli</taxon>
        <taxon>Lactobacillales</taxon>
        <taxon>Lactobacillaceae</taxon>
        <taxon>Lentilactobacillus</taxon>
    </lineage>
</organism>
<dbReference type="Proteomes" id="UP000016361">
    <property type="component" value="Unassembled WGS sequence"/>
</dbReference>
<feature type="transmembrane region" description="Helical" evidence="1">
    <location>
        <begin position="375"/>
        <end position="394"/>
    </location>
</feature>
<feature type="transmembrane region" description="Helical" evidence="1">
    <location>
        <begin position="292"/>
        <end position="312"/>
    </location>
</feature>
<evidence type="ECO:0000313" key="3">
    <source>
        <dbReference type="Proteomes" id="UP000016361"/>
    </source>
</evidence>
<dbReference type="PANTHER" id="PTHR38454">
    <property type="entry name" value="INTEGRAL MEMBRANE PROTEIN-RELATED"/>
    <property type="match status" value="1"/>
</dbReference>
<evidence type="ECO:0000313" key="2">
    <source>
        <dbReference type="EMBL" id="GAD16309.1"/>
    </source>
</evidence>